<dbReference type="EMBL" id="FOFX01000006">
    <property type="protein sequence ID" value="SEP83685.1"/>
    <property type="molecule type" value="Genomic_DNA"/>
</dbReference>
<accession>A0A1H9B4A7</accession>
<dbReference type="RefSeq" id="WP_074719831.1">
    <property type="nucleotide sequence ID" value="NZ_FOFX01000006.1"/>
</dbReference>
<protein>
    <submittedName>
        <fullName evidence="1">Uncharacterized protein</fullName>
    </submittedName>
</protein>
<proteinExistence type="predicted"/>
<dbReference type="AlphaFoldDB" id="A0A1H9B4A7"/>
<dbReference type="OrthoDB" id="8550190at2"/>
<dbReference type="Proteomes" id="UP000181998">
    <property type="component" value="Unassembled WGS sequence"/>
</dbReference>
<evidence type="ECO:0000313" key="1">
    <source>
        <dbReference type="EMBL" id="SEP83685.1"/>
    </source>
</evidence>
<name>A0A1H9B4A7_9PROT</name>
<reference evidence="1 2" key="1">
    <citation type="submission" date="2016-10" db="EMBL/GenBank/DDBJ databases">
        <authorList>
            <person name="de Groot N.N."/>
        </authorList>
    </citation>
    <scope>NUCLEOTIDE SEQUENCE [LARGE SCALE GENOMIC DNA]</scope>
    <source>
        <strain evidence="1 2">Nm9</strain>
    </source>
</reference>
<organism evidence="1 2">
    <name type="scientific">Nitrosomonas ureae</name>
    <dbReference type="NCBI Taxonomy" id="44577"/>
    <lineage>
        <taxon>Bacteria</taxon>
        <taxon>Pseudomonadati</taxon>
        <taxon>Pseudomonadota</taxon>
        <taxon>Betaproteobacteria</taxon>
        <taxon>Nitrosomonadales</taxon>
        <taxon>Nitrosomonadaceae</taxon>
        <taxon>Nitrosomonas</taxon>
    </lineage>
</organism>
<gene>
    <name evidence="1" type="ORF">SAMN05421510_100628</name>
</gene>
<evidence type="ECO:0000313" key="2">
    <source>
        <dbReference type="Proteomes" id="UP000181998"/>
    </source>
</evidence>
<sequence length="193" mass="21124">MYFNNHSIPAIIPFRVFAHQFVNNTVGLLVNNRDKLWAASEIEKMLEAGASPEDVLHQAAAVLASVDFNNIHWGTAAQRFNHKIKATAFYSIEQGGSAASLSALQRVIKEIIGDVANLAATKALLAAGAPGKVTDGYIKEAFVFVDLDDNRLHDSREKNAITDALVNFSISHIDAFGELIVTEGNRYCHRQAF</sequence>